<dbReference type="CDD" id="cd12148">
    <property type="entry name" value="fungal_TF_MHR"/>
    <property type="match status" value="1"/>
</dbReference>
<sequence length="275" mass="31519">MYSPHQHVQVFVSVYFYVETLCSGLTDLKPEIPLDDMEADLTPPSDMTPQCLRDVTRLEADYMAHLANPYVDTSSPDYIAATEDKWAAMLRNLRLSDNDERSRVKRSWAELRYSWLRILLHARDVSNNLPSSRAGTSLVRSVSQILHIFHDLASFGQFSPSWPQLRMTNICGCLLVLLMAQGELHILEGKNMFEMLLQVLERHHAMWPDSVRLSKGFRQAVRVFNIHFDDPTEPEIIGSDDVPDMWIDLDSTIAQWTAEFLFDFDLSSVEPSDNA</sequence>
<proteinExistence type="predicted"/>
<reference evidence="1 2" key="1">
    <citation type="submission" date="2016-07" db="EMBL/GenBank/DDBJ databases">
        <title>Pervasive Adenine N6-methylation of Active Genes in Fungi.</title>
        <authorList>
            <consortium name="DOE Joint Genome Institute"/>
            <person name="Mondo S.J."/>
            <person name="Dannebaum R.O."/>
            <person name="Kuo R.C."/>
            <person name="Labutti K."/>
            <person name="Haridas S."/>
            <person name="Kuo A."/>
            <person name="Salamov A."/>
            <person name="Ahrendt S.R."/>
            <person name="Lipzen A."/>
            <person name="Sullivan W."/>
            <person name="Andreopoulos W.B."/>
            <person name="Clum A."/>
            <person name="Lindquist E."/>
            <person name="Daum C."/>
            <person name="Ramamoorthy G.K."/>
            <person name="Gryganskyi A."/>
            <person name="Culley D."/>
            <person name="Magnuson J.K."/>
            <person name="James T.Y."/>
            <person name="O'Malley M.A."/>
            <person name="Stajich J.E."/>
            <person name="Spatafora J.W."/>
            <person name="Visel A."/>
            <person name="Grigoriev I.V."/>
        </authorList>
    </citation>
    <scope>NUCLEOTIDE SEQUENCE [LARGE SCALE GENOMIC DNA]</scope>
    <source>
        <strain evidence="1 2">68-887.2</strain>
    </source>
</reference>
<keyword evidence="2" id="KW-1185">Reference proteome</keyword>
<organism evidence="1 2">
    <name type="scientific">Naematelia encephala</name>
    <dbReference type="NCBI Taxonomy" id="71784"/>
    <lineage>
        <taxon>Eukaryota</taxon>
        <taxon>Fungi</taxon>
        <taxon>Dikarya</taxon>
        <taxon>Basidiomycota</taxon>
        <taxon>Agaricomycotina</taxon>
        <taxon>Tremellomycetes</taxon>
        <taxon>Tremellales</taxon>
        <taxon>Naemateliaceae</taxon>
        <taxon>Naematelia</taxon>
    </lineage>
</organism>
<name>A0A1Y2BJY6_9TREE</name>
<evidence type="ECO:0008006" key="3">
    <source>
        <dbReference type="Google" id="ProtNLM"/>
    </source>
</evidence>
<dbReference type="Proteomes" id="UP000193986">
    <property type="component" value="Unassembled WGS sequence"/>
</dbReference>
<comment type="caution">
    <text evidence="1">The sequence shown here is derived from an EMBL/GenBank/DDBJ whole genome shotgun (WGS) entry which is preliminary data.</text>
</comment>
<evidence type="ECO:0000313" key="2">
    <source>
        <dbReference type="Proteomes" id="UP000193986"/>
    </source>
</evidence>
<accession>A0A1Y2BJY6</accession>
<protein>
    <recommendedName>
        <fullName evidence="3">Fungal-specific transcription factor domain-domain-containing protein</fullName>
    </recommendedName>
</protein>
<dbReference type="AlphaFoldDB" id="A0A1Y2BJY6"/>
<dbReference type="InParanoid" id="A0A1Y2BJY6"/>
<dbReference type="OrthoDB" id="2575102at2759"/>
<evidence type="ECO:0000313" key="1">
    <source>
        <dbReference type="EMBL" id="ORY35086.1"/>
    </source>
</evidence>
<gene>
    <name evidence="1" type="ORF">BCR39DRAFT_477041</name>
</gene>
<dbReference type="EMBL" id="MCFC01000002">
    <property type="protein sequence ID" value="ORY35086.1"/>
    <property type="molecule type" value="Genomic_DNA"/>
</dbReference>